<dbReference type="Proteomes" id="UP000649345">
    <property type="component" value="Unassembled WGS sequence"/>
</dbReference>
<dbReference type="AlphaFoldDB" id="A0A923LDK7"/>
<proteinExistence type="predicted"/>
<dbReference type="EMBL" id="JACOOR010000007">
    <property type="protein sequence ID" value="MBC5660589.1"/>
    <property type="molecule type" value="Genomic_DNA"/>
</dbReference>
<dbReference type="PROSITE" id="PS51257">
    <property type="entry name" value="PROKAR_LIPOPROTEIN"/>
    <property type="match status" value="1"/>
</dbReference>
<sequence>MKKRLSLLLITAAAATFLTACARSAQTQDTVGAEPQVQTGDAVSEEESTDGSGDAATLPDLTESRPVAYAPCVRVNGVIYQDTGFLSSMVGCGNMDGKITTSVESTQLPVKDDEANFGKGYGYQFGADDTLLVYWDDEPHIFRNVDSVDTSIPAEVLHFTAEVKEVNEGNLLVTYIAVADGFQEMSAGDYVVSADNLMDEVQTGDTVEIWFSGYIQETDPAQIGLAYRIEKVNEK</sequence>
<evidence type="ECO:0000313" key="3">
    <source>
        <dbReference type="EMBL" id="MBC5660589.1"/>
    </source>
</evidence>
<protein>
    <recommendedName>
        <fullName evidence="5">DUF5666 domain-containing protein</fullName>
    </recommendedName>
</protein>
<organism evidence="3 4">
    <name type="scientific">Anaerosacchariphilus hominis</name>
    <dbReference type="NCBI Taxonomy" id="2763017"/>
    <lineage>
        <taxon>Bacteria</taxon>
        <taxon>Bacillati</taxon>
        <taxon>Bacillota</taxon>
        <taxon>Clostridia</taxon>
        <taxon>Lachnospirales</taxon>
        <taxon>Lachnospiraceae</taxon>
        <taxon>Anaerosacchariphilus</taxon>
    </lineage>
</organism>
<reference evidence="3" key="1">
    <citation type="submission" date="2020-08" db="EMBL/GenBank/DDBJ databases">
        <title>Genome public.</title>
        <authorList>
            <person name="Liu C."/>
            <person name="Sun Q."/>
        </authorList>
    </citation>
    <scope>NUCLEOTIDE SEQUENCE</scope>
    <source>
        <strain evidence="3">NSJ-68</strain>
    </source>
</reference>
<dbReference type="RefSeq" id="WP_186873758.1">
    <property type="nucleotide sequence ID" value="NZ_JACOOR010000007.1"/>
</dbReference>
<evidence type="ECO:0000256" key="1">
    <source>
        <dbReference type="SAM" id="MobiDB-lite"/>
    </source>
</evidence>
<feature type="chain" id="PRO_5039566228" description="DUF5666 domain-containing protein" evidence="2">
    <location>
        <begin position="23"/>
        <end position="235"/>
    </location>
</feature>
<gene>
    <name evidence="3" type="ORF">H8S44_12505</name>
</gene>
<feature type="signal peptide" evidence="2">
    <location>
        <begin position="1"/>
        <end position="22"/>
    </location>
</feature>
<evidence type="ECO:0008006" key="5">
    <source>
        <dbReference type="Google" id="ProtNLM"/>
    </source>
</evidence>
<evidence type="ECO:0000256" key="2">
    <source>
        <dbReference type="SAM" id="SignalP"/>
    </source>
</evidence>
<accession>A0A923LDK7</accession>
<name>A0A923LDK7_9FIRM</name>
<keyword evidence="4" id="KW-1185">Reference proteome</keyword>
<comment type="caution">
    <text evidence="3">The sequence shown here is derived from an EMBL/GenBank/DDBJ whole genome shotgun (WGS) entry which is preliminary data.</text>
</comment>
<feature type="region of interest" description="Disordered" evidence="1">
    <location>
        <begin position="28"/>
        <end position="60"/>
    </location>
</feature>
<feature type="compositionally biased region" description="Polar residues" evidence="1">
    <location>
        <begin position="28"/>
        <end position="41"/>
    </location>
</feature>
<keyword evidence="2" id="KW-0732">Signal</keyword>
<evidence type="ECO:0000313" key="4">
    <source>
        <dbReference type="Proteomes" id="UP000649345"/>
    </source>
</evidence>